<feature type="region of interest" description="Disordered" evidence="1">
    <location>
        <begin position="1"/>
        <end position="115"/>
    </location>
</feature>
<feature type="compositionally biased region" description="Low complexity" evidence="1">
    <location>
        <begin position="60"/>
        <end position="71"/>
    </location>
</feature>
<evidence type="ECO:0000313" key="2">
    <source>
        <dbReference type="EMBL" id="GMH06029.1"/>
    </source>
</evidence>
<dbReference type="AlphaFoldDB" id="A0AAD3XIQ9"/>
<comment type="caution">
    <text evidence="2">The sequence shown here is derived from an EMBL/GenBank/DDBJ whole genome shotgun (WGS) entry which is preliminary data.</text>
</comment>
<reference evidence="2" key="1">
    <citation type="submission" date="2023-05" db="EMBL/GenBank/DDBJ databases">
        <title>Nepenthes gracilis genome sequencing.</title>
        <authorList>
            <person name="Fukushima K."/>
        </authorList>
    </citation>
    <scope>NUCLEOTIDE SEQUENCE</scope>
    <source>
        <strain evidence="2">SING2019-196</strain>
    </source>
</reference>
<organism evidence="2 3">
    <name type="scientific">Nepenthes gracilis</name>
    <name type="common">Slender pitcher plant</name>
    <dbReference type="NCBI Taxonomy" id="150966"/>
    <lineage>
        <taxon>Eukaryota</taxon>
        <taxon>Viridiplantae</taxon>
        <taxon>Streptophyta</taxon>
        <taxon>Embryophyta</taxon>
        <taxon>Tracheophyta</taxon>
        <taxon>Spermatophyta</taxon>
        <taxon>Magnoliopsida</taxon>
        <taxon>eudicotyledons</taxon>
        <taxon>Gunneridae</taxon>
        <taxon>Pentapetalae</taxon>
        <taxon>Caryophyllales</taxon>
        <taxon>Nepenthaceae</taxon>
        <taxon>Nepenthes</taxon>
    </lineage>
</organism>
<proteinExistence type="predicted"/>
<protein>
    <submittedName>
        <fullName evidence="2">Uncharacterized protein</fullName>
    </submittedName>
</protein>
<sequence>MITYRLRSLRDSFPASGTQIHRGPAAIGSSSRPPDSSTPPGPGSPSRCSKASSSLKMRLGRSSSELGLSGSINHPPHVISDDPLVTTHGEPPAETPGGLKSDGPSPKSGERVSSR</sequence>
<accession>A0AAD3XIQ9</accession>
<dbReference type="EMBL" id="BSYO01000006">
    <property type="protein sequence ID" value="GMH06029.1"/>
    <property type="molecule type" value="Genomic_DNA"/>
</dbReference>
<gene>
    <name evidence="2" type="ORF">Nepgr_007869</name>
</gene>
<evidence type="ECO:0000313" key="3">
    <source>
        <dbReference type="Proteomes" id="UP001279734"/>
    </source>
</evidence>
<keyword evidence="3" id="KW-1185">Reference proteome</keyword>
<name>A0AAD3XIQ9_NEPGR</name>
<dbReference type="Proteomes" id="UP001279734">
    <property type="component" value="Unassembled WGS sequence"/>
</dbReference>
<evidence type="ECO:0000256" key="1">
    <source>
        <dbReference type="SAM" id="MobiDB-lite"/>
    </source>
</evidence>